<dbReference type="RefSeq" id="WP_016525572.1">
    <property type="nucleotide sequence ID" value="NZ_KE332518.1"/>
</dbReference>
<keyword evidence="3" id="KW-1003">Cell membrane</keyword>
<evidence type="ECO:0000256" key="6">
    <source>
        <dbReference type="ARBA" id="ARBA00022989"/>
    </source>
</evidence>
<keyword evidence="6 8" id="KW-1133">Transmembrane helix</keyword>
<dbReference type="OrthoDB" id="368246at2"/>
<evidence type="ECO:0000256" key="2">
    <source>
        <dbReference type="ARBA" id="ARBA00022448"/>
    </source>
</evidence>
<accession>S3K216</accession>
<feature type="transmembrane region" description="Helical" evidence="8">
    <location>
        <begin position="226"/>
        <end position="244"/>
    </location>
</feature>
<feature type="transmembrane region" description="Helical" evidence="8">
    <location>
        <begin position="171"/>
        <end position="192"/>
    </location>
</feature>
<feature type="transmembrane region" description="Helical" evidence="8">
    <location>
        <begin position="280"/>
        <end position="300"/>
    </location>
</feature>
<dbReference type="PANTHER" id="PTHR32196:SF21">
    <property type="entry name" value="ABC TRANSPORTER PERMEASE PROTEIN YPHD-RELATED"/>
    <property type="match status" value="1"/>
</dbReference>
<dbReference type="CDD" id="cd06579">
    <property type="entry name" value="TM_PBP1_transp_AraH_like"/>
    <property type="match status" value="1"/>
</dbReference>
<dbReference type="EMBL" id="ATFF01000006">
    <property type="protein sequence ID" value="EPF30961.1"/>
    <property type="molecule type" value="Genomic_DNA"/>
</dbReference>
<name>S3K216_TREMA</name>
<dbReference type="PANTHER" id="PTHR32196">
    <property type="entry name" value="ABC TRANSPORTER PERMEASE PROTEIN YPHD-RELATED-RELATED"/>
    <property type="match status" value="1"/>
</dbReference>
<keyword evidence="4" id="KW-0997">Cell inner membrane</keyword>
<feature type="transmembrane region" description="Helical" evidence="8">
    <location>
        <begin position="306"/>
        <end position="325"/>
    </location>
</feature>
<dbReference type="InterPro" id="IPR001851">
    <property type="entry name" value="ABC_transp_permease"/>
</dbReference>
<dbReference type="eggNOG" id="COG1172">
    <property type="taxonomic scope" value="Bacteria"/>
</dbReference>
<protein>
    <recommendedName>
        <fullName evidence="11">ABC transporter permease</fullName>
    </recommendedName>
</protein>
<dbReference type="HOGENOM" id="CLU_028880_0_0_12"/>
<reference evidence="9 10" key="1">
    <citation type="submission" date="2013-04" db="EMBL/GenBank/DDBJ databases">
        <title>The Genome Sequence of Treponema maltophilum ATCC 51939.</title>
        <authorList>
            <consortium name="The Broad Institute Genomics Platform"/>
            <person name="Earl A."/>
            <person name="Ward D."/>
            <person name="Feldgarden M."/>
            <person name="Gevers D."/>
            <person name="Leonetti C."/>
            <person name="Blanton J.M."/>
            <person name="Dewhirst F.E."/>
            <person name="Izard J."/>
            <person name="Walker B."/>
            <person name="Young S."/>
            <person name="Zeng Q."/>
            <person name="Gargeya S."/>
            <person name="Fitzgerald M."/>
            <person name="Haas B."/>
            <person name="Abouelleil A."/>
            <person name="Allen A.W."/>
            <person name="Alvarado L."/>
            <person name="Arachchi H.M."/>
            <person name="Berlin A.M."/>
            <person name="Chapman S.B."/>
            <person name="Gainer-Dewar J."/>
            <person name="Goldberg J."/>
            <person name="Griggs A."/>
            <person name="Gujja S."/>
            <person name="Hansen M."/>
            <person name="Howarth C."/>
            <person name="Imamovic A."/>
            <person name="Ireland A."/>
            <person name="Larimer J."/>
            <person name="McCowan C."/>
            <person name="Murphy C."/>
            <person name="Pearson M."/>
            <person name="Poon T.W."/>
            <person name="Priest M."/>
            <person name="Roberts A."/>
            <person name="Saif S."/>
            <person name="Shea T."/>
            <person name="Sisk P."/>
            <person name="Sykes S."/>
            <person name="Wortman J."/>
            <person name="Nusbaum C."/>
            <person name="Birren B."/>
        </authorList>
    </citation>
    <scope>NUCLEOTIDE SEQUENCE [LARGE SCALE GENOMIC DNA]</scope>
    <source>
        <strain evidence="9 10">ATCC 51939</strain>
    </source>
</reference>
<evidence type="ECO:0000313" key="9">
    <source>
        <dbReference type="EMBL" id="EPF30961.1"/>
    </source>
</evidence>
<evidence type="ECO:0000256" key="3">
    <source>
        <dbReference type="ARBA" id="ARBA00022475"/>
    </source>
</evidence>
<evidence type="ECO:0000256" key="1">
    <source>
        <dbReference type="ARBA" id="ARBA00004651"/>
    </source>
</evidence>
<feature type="transmembrane region" description="Helical" evidence="8">
    <location>
        <begin position="96"/>
        <end position="120"/>
    </location>
</feature>
<comment type="subcellular location">
    <subcellularLocation>
        <location evidence="1">Cell membrane</location>
        <topology evidence="1">Multi-pass membrane protein</topology>
    </subcellularLocation>
</comment>
<dbReference type="Pfam" id="PF02653">
    <property type="entry name" value="BPD_transp_2"/>
    <property type="match status" value="1"/>
</dbReference>
<proteinExistence type="predicted"/>
<dbReference type="PATRIC" id="fig|1125699.3.peg.1305"/>
<organism evidence="9 10">
    <name type="scientific">Treponema maltophilum ATCC 51939</name>
    <dbReference type="NCBI Taxonomy" id="1125699"/>
    <lineage>
        <taxon>Bacteria</taxon>
        <taxon>Pseudomonadati</taxon>
        <taxon>Spirochaetota</taxon>
        <taxon>Spirochaetia</taxon>
        <taxon>Spirochaetales</taxon>
        <taxon>Treponemataceae</taxon>
        <taxon>Treponema</taxon>
    </lineage>
</organism>
<evidence type="ECO:0000256" key="4">
    <source>
        <dbReference type="ARBA" id="ARBA00022519"/>
    </source>
</evidence>
<keyword evidence="2" id="KW-0813">Transport</keyword>
<comment type="caution">
    <text evidence="9">The sequence shown here is derived from an EMBL/GenBank/DDBJ whole genome shotgun (WGS) entry which is preliminary data.</text>
</comment>
<evidence type="ECO:0000313" key="10">
    <source>
        <dbReference type="Proteomes" id="UP000014541"/>
    </source>
</evidence>
<keyword evidence="7 8" id="KW-0472">Membrane</keyword>
<feature type="transmembrane region" description="Helical" evidence="8">
    <location>
        <begin position="14"/>
        <end position="33"/>
    </location>
</feature>
<sequence length="335" mass="36922">MHNRILERFKTDTFLYLLLFIAVFTILSILSPYSFLSKYNLQSMAFQVPEFGILALGMMLAIITGGIDLSIIANANLSAIFASLLMYNYIKVFPDNYSNIVILIILFVTCLIAGFLMGALNGILVSYMRLPAILATLGTMKIFDGISTVITGGQSLRNYPPIVAALANETFLSIPISFFIFIFVGAIIKIIMDHSRLGFRIYHLGENPLAAEYSGVNNNFILVKTYCLTGLLAGFSGLIMMSRFNSIKVGYGNSYQLLTILVAIMGGVHPSGGQGKVMNVILSTLTLQCIASGFNILGFSNYIRNVIYGVVLITVMVVITIYPILKQHFYLRNKC</sequence>
<keyword evidence="10" id="KW-1185">Reference proteome</keyword>
<evidence type="ECO:0008006" key="11">
    <source>
        <dbReference type="Google" id="ProtNLM"/>
    </source>
</evidence>
<evidence type="ECO:0000256" key="5">
    <source>
        <dbReference type="ARBA" id="ARBA00022692"/>
    </source>
</evidence>
<keyword evidence="5 8" id="KW-0812">Transmembrane</keyword>
<dbReference type="STRING" id="1125699.HMPREF9194_01288"/>
<gene>
    <name evidence="9" type="ORF">HMPREF9194_01288</name>
</gene>
<dbReference type="AlphaFoldDB" id="S3K216"/>
<dbReference type="Proteomes" id="UP000014541">
    <property type="component" value="Unassembled WGS sequence"/>
</dbReference>
<dbReference type="GO" id="GO:0005886">
    <property type="term" value="C:plasma membrane"/>
    <property type="evidence" value="ECO:0007669"/>
    <property type="project" value="UniProtKB-SubCell"/>
</dbReference>
<evidence type="ECO:0000256" key="8">
    <source>
        <dbReference type="SAM" id="Phobius"/>
    </source>
</evidence>
<dbReference type="GO" id="GO:0022857">
    <property type="term" value="F:transmembrane transporter activity"/>
    <property type="evidence" value="ECO:0007669"/>
    <property type="project" value="InterPro"/>
</dbReference>
<evidence type="ECO:0000256" key="7">
    <source>
        <dbReference type="ARBA" id="ARBA00023136"/>
    </source>
</evidence>